<feature type="domain" description="Ubiquitin-like modifier-activating enzyme Atg7 N-terminal" evidence="2">
    <location>
        <begin position="11"/>
        <end position="235"/>
    </location>
</feature>
<dbReference type="InterPro" id="IPR045886">
    <property type="entry name" value="ThiF/MoeB/HesA"/>
</dbReference>
<reference evidence="3 4" key="2">
    <citation type="journal article" date="2013" name="PLoS ONE">
        <title>Whole genome mapping and re-organization of the nuclear and mitochondrial genomes of Babesia microti isolates.</title>
        <authorList>
            <person name="Cornillot E."/>
            <person name="Dassouli A."/>
            <person name="Garg A."/>
            <person name="Pachikara N."/>
            <person name="Randazzo S."/>
            <person name="Depoix D."/>
            <person name="Carcy B."/>
            <person name="Delbecq S."/>
            <person name="Frutos R."/>
            <person name="Silva J.C."/>
            <person name="Sutton R."/>
            <person name="Krause P.J."/>
            <person name="Mamoun C.B."/>
        </authorList>
    </citation>
    <scope>NUCLEOTIDE SEQUENCE [LARGE SCALE GENOMIC DNA]</scope>
    <source>
        <strain evidence="3 4">RI</strain>
    </source>
</reference>
<reference evidence="3 4" key="1">
    <citation type="journal article" date="2012" name="Nucleic Acids Res.">
        <title>Sequencing of the smallest Apicomplexan genome from the human pathogen Babesia microti.</title>
        <authorList>
            <person name="Cornillot E."/>
            <person name="Hadj-Kaddour K."/>
            <person name="Dassouli A."/>
            <person name="Noel B."/>
            <person name="Ranwez V."/>
            <person name="Vacherie B."/>
            <person name="Augagneur Y."/>
            <person name="Bres V."/>
            <person name="Duclos A."/>
            <person name="Randazzo S."/>
            <person name="Carcy B."/>
            <person name="Debierre-Grockiego F."/>
            <person name="Delbecq S."/>
            <person name="Moubri-Menage K."/>
            <person name="Shams-Eldin H."/>
            <person name="Usmani-Brown S."/>
            <person name="Bringaud F."/>
            <person name="Wincker P."/>
            <person name="Vivares C.P."/>
            <person name="Schwarz R.T."/>
            <person name="Schetters T.P."/>
            <person name="Krause P.J."/>
            <person name="Gorenflot A."/>
            <person name="Berry V."/>
            <person name="Barbe V."/>
            <person name="Ben Mamoun C."/>
        </authorList>
    </citation>
    <scope>NUCLEOTIDE SEQUENCE [LARGE SCALE GENOMIC DNA]</scope>
    <source>
        <strain evidence="3 4">RI</strain>
    </source>
</reference>
<dbReference type="GO" id="GO:0019778">
    <property type="term" value="F:Atg12 activating enzyme activity"/>
    <property type="evidence" value="ECO:0007669"/>
    <property type="project" value="TreeGrafter"/>
</dbReference>
<dbReference type="RefSeq" id="XP_021338447.1">
    <property type="nucleotide sequence ID" value="XM_021481859.1"/>
</dbReference>
<accession>A0A1R4AB79</accession>
<sequence length="609" mass="67915">MDEPIKCKIRNFECQIDDSFFVELYKRRLRSYKTAEVALCITANITNGVLQLNEASFQNTFGCTGLLVCFNTFAEFSGSCDFEMVESQYSILTHPLEVDFDNNDLNYYTSKLSKFAIFTYVDLIKLVCHYRIIPLGNFNFMGYTSQKDGIDVITTAMEKFWGFEKIFLLKNKKIKSLNSLNILTNPSKLDATIQLLVISDTESVNSMSLHLANVLSYVCNRCDLTQLYVYFANSNGVEFVKLIVKYSERWEIVNSIICGTRVLNNNNGIDMSDLASNLHFELALWRIIPELDRDKMGNLSIAILGMGTLGCAIATQLLNWGIRHITLVDSGRVSYFNIGRQSLYTLDDAKNGKLKVYAASDNLRKICPNLNVKGYNLDIPMLGYSIYLSDFNKLERSVNLLCDIVCGNDVLFMVTDSRESRWLPTLLISHRNWGNSPVGVTNKGTLGIVASIGFDSCLVSRQSFRGFNGSCYFCGDFVAPTNTQITGLSDEICTVTRPGIAPICASLAVELVAALTQSHLSFSAMHGDSSAKSCLGSTPQTIRFNLSNYSASTYCNERNPKCICCSSAVVEAYDEGKLDFLKQVIAKPDLLVALTHLDKMDICDDVITL</sequence>
<dbReference type="KEGG" id="bmic:BMR1_03g00700"/>
<dbReference type="Pfam" id="PF00899">
    <property type="entry name" value="ThiF"/>
    <property type="match status" value="1"/>
</dbReference>
<dbReference type="OrthoDB" id="361661at2759"/>
<feature type="domain" description="THIF-type NAD/FAD binding fold" evidence="1">
    <location>
        <begin position="284"/>
        <end position="518"/>
    </location>
</feature>
<organism evidence="3 4">
    <name type="scientific">Babesia microti (strain RI)</name>
    <dbReference type="NCBI Taxonomy" id="1133968"/>
    <lineage>
        <taxon>Eukaryota</taxon>
        <taxon>Sar</taxon>
        <taxon>Alveolata</taxon>
        <taxon>Apicomplexa</taxon>
        <taxon>Aconoidasida</taxon>
        <taxon>Piroplasmida</taxon>
        <taxon>Babesiidae</taxon>
        <taxon>Babesia</taxon>
    </lineage>
</organism>
<dbReference type="GO" id="GO:0032446">
    <property type="term" value="P:protein modification by small protein conjugation"/>
    <property type="evidence" value="ECO:0007669"/>
    <property type="project" value="TreeGrafter"/>
</dbReference>
<dbReference type="VEuPathDB" id="PiroplasmaDB:BMR1_03g00700"/>
<dbReference type="Proteomes" id="UP000002899">
    <property type="component" value="Chromosome III"/>
</dbReference>
<keyword evidence="4" id="KW-1185">Reference proteome</keyword>
<dbReference type="GO" id="GO:0000407">
    <property type="term" value="C:phagophore assembly site"/>
    <property type="evidence" value="ECO:0007669"/>
    <property type="project" value="TreeGrafter"/>
</dbReference>
<dbReference type="InterPro" id="IPR000594">
    <property type="entry name" value="ThiF_NAD_FAD-bd"/>
</dbReference>
<dbReference type="InterPro" id="IPR035985">
    <property type="entry name" value="Ubiquitin-activating_enz"/>
</dbReference>
<dbReference type="InterPro" id="IPR032197">
    <property type="entry name" value="Atg7_N"/>
</dbReference>
<evidence type="ECO:0000259" key="1">
    <source>
        <dbReference type="Pfam" id="PF00899"/>
    </source>
</evidence>
<evidence type="ECO:0000259" key="2">
    <source>
        <dbReference type="Pfam" id="PF16420"/>
    </source>
</evidence>
<proteinExistence type="predicted"/>
<dbReference type="Pfam" id="PF16420">
    <property type="entry name" value="ATG7_N"/>
    <property type="match status" value="1"/>
</dbReference>
<dbReference type="Gene3D" id="3.40.140.70">
    <property type="entry name" value="Ubiquitin-like modifier-activating enzyme ATG7 N-terminal domain"/>
    <property type="match status" value="1"/>
</dbReference>
<reference evidence="3 4" key="3">
    <citation type="journal article" date="2016" name="Sci. Rep.">
        <title>Genome-wide diversity and gene expression profiling of Babesia microti isolates identify polymorphic genes that mediate host-pathogen interactions.</title>
        <authorList>
            <person name="Silva J.C."/>
            <person name="Cornillot E."/>
            <person name="McCracken C."/>
            <person name="Usmani-Brown S."/>
            <person name="Dwivedi A."/>
            <person name="Ifeonu O.O."/>
            <person name="Crabtree J."/>
            <person name="Gotia H.T."/>
            <person name="Virji A.Z."/>
            <person name="Reynes C."/>
            <person name="Colinge J."/>
            <person name="Kumar V."/>
            <person name="Lawres L."/>
            <person name="Pazzi J.E."/>
            <person name="Pablo J.V."/>
            <person name="Hung C."/>
            <person name="Brancato J."/>
            <person name="Kumari P."/>
            <person name="Orvis J."/>
            <person name="Tretina K."/>
            <person name="Chibucos M."/>
            <person name="Ott S."/>
            <person name="Sadzewicz L."/>
            <person name="Sengamalay N."/>
            <person name="Shetty A.C."/>
            <person name="Su Q."/>
            <person name="Tallon L."/>
            <person name="Fraser C.M."/>
            <person name="Frutos R."/>
            <person name="Molina D.M."/>
            <person name="Krause P.J."/>
            <person name="Ben Mamoun C."/>
        </authorList>
    </citation>
    <scope>NUCLEOTIDE SEQUENCE [LARGE SCALE GENOMIC DNA]</scope>
    <source>
        <strain evidence="3 4">RI</strain>
    </source>
</reference>
<dbReference type="GO" id="GO:0000422">
    <property type="term" value="P:autophagy of mitochondrion"/>
    <property type="evidence" value="ECO:0007669"/>
    <property type="project" value="TreeGrafter"/>
</dbReference>
<dbReference type="Gene3D" id="3.40.50.720">
    <property type="entry name" value="NAD(P)-binding Rossmann-like Domain"/>
    <property type="match status" value="1"/>
</dbReference>
<dbReference type="GO" id="GO:0000045">
    <property type="term" value="P:autophagosome assembly"/>
    <property type="evidence" value="ECO:0007669"/>
    <property type="project" value="TreeGrafter"/>
</dbReference>
<dbReference type="GO" id="GO:0006995">
    <property type="term" value="P:cellular response to nitrogen starvation"/>
    <property type="evidence" value="ECO:0007669"/>
    <property type="project" value="TreeGrafter"/>
</dbReference>
<dbReference type="PANTHER" id="PTHR10953:SF3">
    <property type="entry name" value="UBIQUITIN-LIKE MODIFIER-ACTIVATING ENZYME ATG7"/>
    <property type="match status" value="1"/>
</dbReference>
<dbReference type="SUPFAM" id="SSF69572">
    <property type="entry name" value="Activating enzymes of the ubiquitin-like proteins"/>
    <property type="match status" value="1"/>
</dbReference>
<dbReference type="AlphaFoldDB" id="A0A1R4AB79"/>
<dbReference type="GO" id="GO:0019779">
    <property type="term" value="F:Atg8 activating enzyme activity"/>
    <property type="evidence" value="ECO:0007669"/>
    <property type="project" value="TreeGrafter"/>
</dbReference>
<dbReference type="GO" id="GO:0034727">
    <property type="term" value="P:piecemeal microautophagy of the nucleus"/>
    <property type="evidence" value="ECO:0007669"/>
    <property type="project" value="TreeGrafter"/>
</dbReference>
<protein>
    <submittedName>
        <fullName evidence="3">Autophagy-related protein 7</fullName>
    </submittedName>
</protein>
<dbReference type="EMBL" id="LN871598">
    <property type="protein sequence ID" value="SJK86267.1"/>
    <property type="molecule type" value="Genomic_DNA"/>
</dbReference>
<evidence type="ECO:0000313" key="3">
    <source>
        <dbReference type="EMBL" id="SJK86267.1"/>
    </source>
</evidence>
<name>A0A1R4AB79_BABMR</name>
<dbReference type="GeneID" id="24424774"/>
<dbReference type="PANTHER" id="PTHR10953">
    <property type="entry name" value="UBIQUITIN-ACTIVATING ENZYME E1"/>
    <property type="match status" value="1"/>
</dbReference>
<dbReference type="InterPro" id="IPR042522">
    <property type="entry name" value="Atg7_N_1"/>
</dbReference>
<gene>
    <name evidence="3" type="ORF">BMR1_03g00700</name>
</gene>
<evidence type="ECO:0000313" key="4">
    <source>
        <dbReference type="Proteomes" id="UP000002899"/>
    </source>
</evidence>